<evidence type="ECO:0000313" key="2">
    <source>
        <dbReference type="Proteomes" id="UP000268857"/>
    </source>
</evidence>
<gene>
    <name evidence="1" type="ORF">PCC6912_20600</name>
</gene>
<dbReference type="EMBL" id="RSCJ01000006">
    <property type="protein sequence ID" value="RUR83817.1"/>
    <property type="molecule type" value="Genomic_DNA"/>
</dbReference>
<keyword evidence="2" id="KW-1185">Reference proteome</keyword>
<comment type="caution">
    <text evidence="1">The sequence shown here is derived from an EMBL/GenBank/DDBJ whole genome shotgun (WGS) entry which is preliminary data.</text>
</comment>
<proteinExistence type="predicted"/>
<dbReference type="RefSeq" id="WP_235083063.1">
    <property type="nucleotide sequence ID" value="NZ_AJLN01000015.1"/>
</dbReference>
<dbReference type="Proteomes" id="UP000268857">
    <property type="component" value="Unassembled WGS sequence"/>
</dbReference>
<name>A0A433NLM5_CHLFR</name>
<organism evidence="1 2">
    <name type="scientific">Chlorogloeopsis fritschii PCC 6912</name>
    <dbReference type="NCBI Taxonomy" id="211165"/>
    <lineage>
        <taxon>Bacteria</taxon>
        <taxon>Bacillati</taxon>
        <taxon>Cyanobacteriota</taxon>
        <taxon>Cyanophyceae</taxon>
        <taxon>Nostocales</taxon>
        <taxon>Chlorogloeopsidaceae</taxon>
        <taxon>Chlorogloeopsis</taxon>
    </lineage>
</organism>
<accession>A0A433NLM5</accession>
<sequence>MMNRFNPIQLENIEQESKKSEVNTRIIPISPGEKLGGEFHLIMQQIGLGLPVEPLLEAYPQIDKWVKAVKPFLEIPGSKEWNAEVQYLYKSQLLHANYDLIIYQDKQAIGIDWTIQKLSNFQELENSFNTQLRLFLLHEKTQLPLEHINLVYLFVNADNIYQFTYSQVKHQVFKERLLSILEQFVVEDVAEETQQEGLEIIHQRWINKEISTQEYLDAIPEVEL</sequence>
<dbReference type="AlphaFoldDB" id="A0A433NLM5"/>
<dbReference type="STRING" id="211165.GCA_000317285_00085"/>
<reference evidence="1 2" key="1">
    <citation type="journal article" date="2019" name="Genome Biol. Evol.">
        <title>Day and night: Metabolic profiles and evolutionary relationships of six axenic non-marine cyanobacteria.</title>
        <authorList>
            <person name="Will S.E."/>
            <person name="Henke P."/>
            <person name="Boedeker C."/>
            <person name="Huang S."/>
            <person name="Brinkmann H."/>
            <person name="Rohde M."/>
            <person name="Jarek M."/>
            <person name="Friedl T."/>
            <person name="Seufert S."/>
            <person name="Schumacher M."/>
            <person name="Overmann J."/>
            <person name="Neumann-Schaal M."/>
            <person name="Petersen J."/>
        </authorList>
    </citation>
    <scope>NUCLEOTIDE SEQUENCE [LARGE SCALE GENOMIC DNA]</scope>
    <source>
        <strain evidence="1 2">PCC 6912</strain>
    </source>
</reference>
<protein>
    <submittedName>
        <fullName evidence="1">Uncharacterized protein</fullName>
    </submittedName>
</protein>
<evidence type="ECO:0000313" key="1">
    <source>
        <dbReference type="EMBL" id="RUR83817.1"/>
    </source>
</evidence>